<keyword evidence="9" id="KW-0479">Metal-binding</keyword>
<dbReference type="GO" id="GO:0070573">
    <property type="term" value="F:metallodipeptidase activity"/>
    <property type="evidence" value="ECO:0007669"/>
    <property type="project" value="InterPro"/>
</dbReference>
<evidence type="ECO:0000256" key="19">
    <source>
        <dbReference type="ARBA" id="ARBA00025833"/>
    </source>
</evidence>
<dbReference type="GO" id="GO:0005576">
    <property type="term" value="C:extracellular region"/>
    <property type="evidence" value="ECO:0007669"/>
    <property type="project" value="UniProtKB-SubCell"/>
</dbReference>
<dbReference type="InterPro" id="IPR039866">
    <property type="entry name" value="CPQ"/>
</dbReference>
<keyword evidence="12" id="KW-0256">Endoplasmic reticulum</keyword>
<evidence type="ECO:0000256" key="7">
    <source>
        <dbReference type="ARBA" id="ARBA00022645"/>
    </source>
</evidence>
<dbReference type="PANTHER" id="PTHR12053">
    <property type="entry name" value="PROTEASE FAMILY M28 PLASMA GLUTAMATE CARBOXYPEPTIDASE-RELATED"/>
    <property type="match status" value="1"/>
</dbReference>
<evidence type="ECO:0000256" key="13">
    <source>
        <dbReference type="ARBA" id="ARBA00022833"/>
    </source>
</evidence>
<evidence type="ECO:0000256" key="6">
    <source>
        <dbReference type="ARBA" id="ARBA00022525"/>
    </source>
</evidence>
<evidence type="ECO:0000256" key="2">
    <source>
        <dbReference type="ARBA" id="ARBA00004371"/>
    </source>
</evidence>
<dbReference type="KEGG" id="tro:trd_1563"/>
<evidence type="ECO:0000313" key="23">
    <source>
        <dbReference type="Proteomes" id="UP000000447"/>
    </source>
</evidence>
<keyword evidence="18" id="KW-0458">Lysosome</keyword>
<comment type="subcellular location">
    <subcellularLocation>
        <location evidence="1">Endoplasmic reticulum</location>
    </subcellularLocation>
    <subcellularLocation>
        <location evidence="3">Golgi apparatus</location>
    </subcellularLocation>
    <subcellularLocation>
        <location evidence="2">Lysosome</location>
    </subcellularLocation>
    <subcellularLocation>
        <location evidence="4">Secreted</location>
    </subcellularLocation>
</comment>
<keyword evidence="7" id="KW-0121">Carboxypeptidase</keyword>
<accession>B9L070</accession>
<feature type="domain" description="Peptidase M28" evidence="21">
    <location>
        <begin position="232"/>
        <end position="429"/>
    </location>
</feature>
<dbReference type="Proteomes" id="UP000000447">
    <property type="component" value="Chromosome"/>
</dbReference>
<dbReference type="HOGENOM" id="CLU_034445_0_0_0"/>
<keyword evidence="17" id="KW-0325">Glycoprotein</keyword>
<evidence type="ECO:0000256" key="4">
    <source>
        <dbReference type="ARBA" id="ARBA00004613"/>
    </source>
</evidence>
<dbReference type="EMBL" id="CP001275">
    <property type="protein sequence ID" value="ACM05994.1"/>
    <property type="molecule type" value="Genomic_DNA"/>
</dbReference>
<dbReference type="PANTHER" id="PTHR12053:SF3">
    <property type="entry name" value="CARBOXYPEPTIDASE Q"/>
    <property type="match status" value="1"/>
</dbReference>
<dbReference type="Gene3D" id="3.50.30.30">
    <property type="match status" value="1"/>
</dbReference>
<dbReference type="Gene3D" id="3.40.630.10">
    <property type="entry name" value="Zn peptidases"/>
    <property type="match status" value="1"/>
</dbReference>
<dbReference type="OrthoDB" id="9769665at2"/>
<name>B9L070_THERP</name>
<evidence type="ECO:0000256" key="18">
    <source>
        <dbReference type="ARBA" id="ARBA00023228"/>
    </source>
</evidence>
<keyword evidence="10" id="KW-0732">Signal</keyword>
<dbReference type="Pfam" id="PF04389">
    <property type="entry name" value="Peptidase_M28"/>
    <property type="match status" value="1"/>
</dbReference>
<reference evidence="22 23" key="1">
    <citation type="journal article" date="2009" name="PLoS ONE">
        <title>Complete genome sequence of the aerobic CO-oxidizing thermophile Thermomicrobium roseum.</title>
        <authorList>
            <person name="Wu D."/>
            <person name="Raymond J."/>
            <person name="Wu M."/>
            <person name="Chatterji S."/>
            <person name="Ren Q."/>
            <person name="Graham J.E."/>
            <person name="Bryant D.A."/>
            <person name="Robb F."/>
            <person name="Colman A."/>
            <person name="Tallon L.J."/>
            <person name="Badger J.H."/>
            <person name="Madupu R."/>
            <person name="Ward N.L."/>
            <person name="Eisen J.A."/>
        </authorList>
    </citation>
    <scope>NUCLEOTIDE SEQUENCE [LARGE SCALE GENOMIC DNA]</scope>
    <source>
        <strain evidence="23">ATCC 27502 / DSM 5159 / P-2</strain>
    </source>
</reference>
<dbReference type="STRING" id="309801.trd_1563"/>
<dbReference type="RefSeq" id="WP_015922508.1">
    <property type="nucleotide sequence ID" value="NC_011959.1"/>
</dbReference>
<evidence type="ECO:0000256" key="20">
    <source>
        <dbReference type="ARBA" id="ARBA00033328"/>
    </source>
</evidence>
<evidence type="ECO:0000256" key="14">
    <source>
        <dbReference type="ARBA" id="ARBA00023034"/>
    </source>
</evidence>
<evidence type="ECO:0000256" key="10">
    <source>
        <dbReference type="ARBA" id="ARBA00022729"/>
    </source>
</evidence>
<dbReference type="GO" id="GO:0046872">
    <property type="term" value="F:metal ion binding"/>
    <property type="evidence" value="ECO:0007669"/>
    <property type="project" value="UniProtKB-KW"/>
</dbReference>
<proteinExistence type="predicted"/>
<evidence type="ECO:0000256" key="1">
    <source>
        <dbReference type="ARBA" id="ARBA00004240"/>
    </source>
</evidence>
<keyword evidence="13" id="KW-0862">Zinc</keyword>
<evidence type="ECO:0000256" key="15">
    <source>
        <dbReference type="ARBA" id="ARBA00023049"/>
    </source>
</evidence>
<evidence type="ECO:0000256" key="11">
    <source>
        <dbReference type="ARBA" id="ARBA00022801"/>
    </source>
</evidence>
<organism evidence="22 23">
    <name type="scientific">Thermomicrobium roseum (strain ATCC 27502 / DSM 5159 / P-2)</name>
    <dbReference type="NCBI Taxonomy" id="309801"/>
    <lineage>
        <taxon>Bacteria</taxon>
        <taxon>Pseudomonadati</taxon>
        <taxon>Thermomicrobiota</taxon>
        <taxon>Thermomicrobia</taxon>
        <taxon>Thermomicrobiales</taxon>
        <taxon>Thermomicrobiaceae</taxon>
        <taxon>Thermomicrobium</taxon>
    </lineage>
</organism>
<sequence>MHTAWRDPSVEQRVLSAISLDEPWAAIEQFAQLVRLSGSPEEREALDYLVERLERWGVPYRVFWPTCLISWPVYATLRVVSPEARAVRAKTLAFSPSTDGAEVIGELAVVSSEQVAGIEQIFAENVPTQVPDLRGKIVLTDGFGFAAQAVHWASTGALAVIFVHPGEAIHEGIATTSWGSPDLDAEGTVPAVPIVTIARPDGEYLRSLAARGPVTVALATTVETAWRPIPILVAEIPGNQAADEFVLLHGHLDSWHVGVGDNATGDATLLELARVFWQHRESLARTLRIAWWSGHSHGRYAGSTWYADTYAQDLVPNCVAHVNCDSPGCRWATEYRDVAVMAEAAALVRTAIRDVTGLEATTARPPRAGDYSFTNLGITGCLMLSSTIPEEIRRAKGFYPVGGCGGNIVWHTEDDTLDVADPDVLLRDLRVYAAVTLRLLNAPVHPFDFRATVREIEEALRRYQETAGEAFDLRPALQAAGNLLTTLDRFYEHSATLLDRPADDPEVRRVNAAQRSMARHLVPVNYVRRGRFRHDPARPIPAVPEVAAAREFAHVQPESDRWHRVRTHLLRGQNQVVWSLRQAQRRLAELLS</sequence>
<evidence type="ECO:0000256" key="9">
    <source>
        <dbReference type="ARBA" id="ARBA00022723"/>
    </source>
</evidence>
<dbReference type="eggNOG" id="COG2234">
    <property type="taxonomic scope" value="Bacteria"/>
</dbReference>
<comment type="subunit">
    <text evidence="19">Homodimer. The monomeric form is inactive while the homodimer is active.</text>
</comment>
<keyword evidence="6" id="KW-0964">Secreted</keyword>
<keyword evidence="8" id="KW-0645">Protease</keyword>
<dbReference type="GO" id="GO:0005764">
    <property type="term" value="C:lysosome"/>
    <property type="evidence" value="ECO:0007669"/>
    <property type="project" value="UniProtKB-SubCell"/>
</dbReference>
<evidence type="ECO:0000259" key="21">
    <source>
        <dbReference type="Pfam" id="PF04389"/>
    </source>
</evidence>
<evidence type="ECO:0000256" key="16">
    <source>
        <dbReference type="ARBA" id="ARBA00023145"/>
    </source>
</evidence>
<evidence type="ECO:0000256" key="12">
    <source>
        <dbReference type="ARBA" id="ARBA00022824"/>
    </source>
</evidence>
<evidence type="ECO:0000256" key="3">
    <source>
        <dbReference type="ARBA" id="ARBA00004555"/>
    </source>
</evidence>
<keyword evidence="16" id="KW-0865">Zymogen</keyword>
<evidence type="ECO:0000256" key="5">
    <source>
        <dbReference type="ARBA" id="ARBA00014116"/>
    </source>
</evidence>
<gene>
    <name evidence="22" type="ordered locus">trd_1563</name>
</gene>
<evidence type="ECO:0000313" key="22">
    <source>
        <dbReference type="EMBL" id="ACM05994.1"/>
    </source>
</evidence>
<keyword evidence="11" id="KW-0378">Hydrolase</keyword>
<keyword evidence="15" id="KW-0482">Metalloprotease</keyword>
<keyword evidence="23" id="KW-1185">Reference proteome</keyword>
<dbReference type="AlphaFoldDB" id="B9L070"/>
<evidence type="ECO:0000256" key="17">
    <source>
        <dbReference type="ARBA" id="ARBA00023180"/>
    </source>
</evidence>
<dbReference type="InterPro" id="IPR007484">
    <property type="entry name" value="Peptidase_M28"/>
</dbReference>
<dbReference type="SUPFAM" id="SSF53187">
    <property type="entry name" value="Zn-dependent exopeptidases"/>
    <property type="match status" value="1"/>
</dbReference>
<keyword evidence="14" id="KW-0333">Golgi apparatus</keyword>
<protein>
    <recommendedName>
        <fullName evidence="5">Carboxypeptidase Q</fullName>
    </recommendedName>
    <alternativeName>
        <fullName evidence="20">Plasma glutamate carboxypeptidase</fullName>
    </alternativeName>
</protein>
<dbReference type="GO" id="GO:0004180">
    <property type="term" value="F:carboxypeptidase activity"/>
    <property type="evidence" value="ECO:0007669"/>
    <property type="project" value="UniProtKB-KW"/>
</dbReference>
<evidence type="ECO:0000256" key="8">
    <source>
        <dbReference type="ARBA" id="ARBA00022670"/>
    </source>
</evidence>
<dbReference type="GO" id="GO:0006508">
    <property type="term" value="P:proteolysis"/>
    <property type="evidence" value="ECO:0007669"/>
    <property type="project" value="UniProtKB-KW"/>
</dbReference>